<proteinExistence type="predicted"/>
<organism evidence="1 2">
    <name type="scientific">Racocetra persica</name>
    <dbReference type="NCBI Taxonomy" id="160502"/>
    <lineage>
        <taxon>Eukaryota</taxon>
        <taxon>Fungi</taxon>
        <taxon>Fungi incertae sedis</taxon>
        <taxon>Mucoromycota</taxon>
        <taxon>Glomeromycotina</taxon>
        <taxon>Glomeromycetes</taxon>
        <taxon>Diversisporales</taxon>
        <taxon>Gigasporaceae</taxon>
        <taxon>Racocetra</taxon>
    </lineage>
</organism>
<dbReference type="Proteomes" id="UP000789920">
    <property type="component" value="Unassembled WGS sequence"/>
</dbReference>
<evidence type="ECO:0000313" key="2">
    <source>
        <dbReference type="Proteomes" id="UP000789920"/>
    </source>
</evidence>
<gene>
    <name evidence="1" type="ORF">RPERSI_LOCUS11743</name>
</gene>
<evidence type="ECO:0000313" key="1">
    <source>
        <dbReference type="EMBL" id="CAG8726549.1"/>
    </source>
</evidence>
<feature type="non-terminal residue" evidence="1">
    <location>
        <position position="1"/>
    </location>
</feature>
<reference evidence="1" key="1">
    <citation type="submission" date="2021-06" db="EMBL/GenBank/DDBJ databases">
        <authorList>
            <person name="Kallberg Y."/>
            <person name="Tangrot J."/>
            <person name="Rosling A."/>
        </authorList>
    </citation>
    <scope>NUCLEOTIDE SEQUENCE</scope>
    <source>
        <strain evidence="1">MA461A</strain>
    </source>
</reference>
<sequence length="49" mass="5371">DIPLRSKPSLPTILPIPSTSSISEHQTAEYPTDNQDQPLNLQSQSNTPI</sequence>
<protein>
    <submittedName>
        <fullName evidence="1">21471_t:CDS:1</fullName>
    </submittedName>
</protein>
<name>A0ACA9PY29_9GLOM</name>
<feature type="non-terminal residue" evidence="1">
    <location>
        <position position="49"/>
    </location>
</feature>
<keyword evidence="2" id="KW-1185">Reference proteome</keyword>
<dbReference type="EMBL" id="CAJVQC010024459">
    <property type="protein sequence ID" value="CAG8726549.1"/>
    <property type="molecule type" value="Genomic_DNA"/>
</dbReference>
<accession>A0ACA9PY29</accession>
<comment type="caution">
    <text evidence="1">The sequence shown here is derived from an EMBL/GenBank/DDBJ whole genome shotgun (WGS) entry which is preliminary data.</text>
</comment>